<feature type="region of interest" description="Disordered" evidence="1">
    <location>
        <begin position="147"/>
        <end position="170"/>
    </location>
</feature>
<sequence length="170" mass="18342">MRILRIGVCLLVLMLLPLLAGCGGGGGDDGETRVSGQLDDGDIVLEDGTFADVYEFRARDTGLARIRMTSNTLDSYVAVYEIFSDDSLDFVADSGDDGSGDAEVVFEVDEGARYAVLANSQTFQTGSYRLFFSEEIDDVRQVDEDELPARSASGRGAKLAAQLSANKHRK</sequence>
<name>A0A6J4HNI7_9BACT</name>
<proteinExistence type="predicted"/>
<reference evidence="3" key="1">
    <citation type="submission" date="2020-02" db="EMBL/GenBank/DDBJ databases">
        <authorList>
            <person name="Meier V. D."/>
        </authorList>
    </citation>
    <scope>NUCLEOTIDE SEQUENCE</scope>
    <source>
        <strain evidence="3">AVDCRST_MAG63</strain>
    </source>
</reference>
<evidence type="ECO:0000313" key="3">
    <source>
        <dbReference type="EMBL" id="CAA9228483.1"/>
    </source>
</evidence>
<dbReference type="AlphaFoldDB" id="A0A6J4HNI7"/>
<feature type="signal peptide" evidence="2">
    <location>
        <begin position="1"/>
        <end position="20"/>
    </location>
</feature>
<dbReference type="EMBL" id="CADCTO010000115">
    <property type="protein sequence ID" value="CAA9228483.1"/>
    <property type="molecule type" value="Genomic_DNA"/>
</dbReference>
<feature type="chain" id="PRO_5026918472" evidence="2">
    <location>
        <begin position="21"/>
        <end position="170"/>
    </location>
</feature>
<evidence type="ECO:0000256" key="2">
    <source>
        <dbReference type="SAM" id="SignalP"/>
    </source>
</evidence>
<dbReference type="Gene3D" id="2.60.120.380">
    <property type="match status" value="1"/>
</dbReference>
<keyword evidence="2" id="KW-0732">Signal</keyword>
<dbReference type="PROSITE" id="PS51257">
    <property type="entry name" value="PROKAR_LIPOPROTEIN"/>
    <property type="match status" value="1"/>
</dbReference>
<evidence type="ECO:0000256" key="1">
    <source>
        <dbReference type="SAM" id="MobiDB-lite"/>
    </source>
</evidence>
<accession>A0A6J4HNI7</accession>
<protein>
    <submittedName>
        <fullName evidence="3">Uncharacterized protein</fullName>
    </submittedName>
</protein>
<organism evidence="3">
    <name type="scientific">uncultured Armatimonadetes bacterium</name>
    <dbReference type="NCBI Taxonomy" id="157466"/>
    <lineage>
        <taxon>Bacteria</taxon>
        <taxon>Bacillati</taxon>
        <taxon>Armatimonadota</taxon>
        <taxon>environmental samples</taxon>
    </lineage>
</organism>
<gene>
    <name evidence="3" type="ORF">AVDCRST_MAG63-972</name>
</gene>